<dbReference type="InterPro" id="IPR009056">
    <property type="entry name" value="Cyt_c-like_dom"/>
</dbReference>
<dbReference type="InterPro" id="IPR023655">
    <property type="entry name" value="Cyt_C6"/>
</dbReference>
<keyword evidence="4 12" id="KW-0349">Heme</keyword>
<evidence type="ECO:0000313" key="14">
    <source>
        <dbReference type="EMBL" id="KAH7294102.1"/>
    </source>
</evidence>
<protein>
    <recommendedName>
        <fullName evidence="11">Cytochrome c-553</fullName>
    </recommendedName>
    <alternativeName>
        <fullName evidence="10">Cytochrome c553</fullName>
    </alternativeName>
    <alternativeName>
        <fullName evidence="9">Soluble cytochrome f</fullName>
    </alternativeName>
</protein>
<organism evidence="14 15">
    <name type="scientific">Ceratopteris richardii</name>
    <name type="common">Triangle waterfern</name>
    <dbReference type="NCBI Taxonomy" id="49495"/>
    <lineage>
        <taxon>Eukaryota</taxon>
        <taxon>Viridiplantae</taxon>
        <taxon>Streptophyta</taxon>
        <taxon>Embryophyta</taxon>
        <taxon>Tracheophyta</taxon>
        <taxon>Polypodiopsida</taxon>
        <taxon>Polypodiidae</taxon>
        <taxon>Polypodiales</taxon>
        <taxon>Pteridineae</taxon>
        <taxon>Pteridaceae</taxon>
        <taxon>Parkerioideae</taxon>
        <taxon>Ceratopteris</taxon>
    </lineage>
</organism>
<comment type="caution">
    <text evidence="14">The sequence shown here is derived from an EMBL/GenBank/DDBJ whole genome shotgun (WGS) entry which is preliminary data.</text>
</comment>
<comment type="function">
    <text evidence="1">Functions as an electron carrier between membrane-bound cytochrome b6-f and photosystem I in oxygenic photosynthesis.</text>
</comment>
<dbReference type="GO" id="GO:0005506">
    <property type="term" value="F:iron ion binding"/>
    <property type="evidence" value="ECO:0007669"/>
    <property type="project" value="InterPro"/>
</dbReference>
<dbReference type="SUPFAM" id="SSF46626">
    <property type="entry name" value="Cytochrome c"/>
    <property type="match status" value="1"/>
</dbReference>
<dbReference type="Proteomes" id="UP000825935">
    <property type="component" value="Chromosome 28"/>
</dbReference>
<evidence type="ECO:0000256" key="9">
    <source>
        <dbReference type="ARBA" id="ARBA00030448"/>
    </source>
</evidence>
<sequence>MSSLQLGNHRLFIIHSPRPFGMSLSAARRSSTIKTICKSETTVYRSSCKHSEDGCSAVGDVRSAVTGLASSLVFSTLVIASNLVAANNVIALDPAIVQTTFQRACIGCHIGGGNIIQPGATLSASDLQRNGMSSVNDLYKIIYSGKGRMPGFGEQCAPRGQCTFGPRLTDEQIQSLAEFVRLQADQGWKSLQ</sequence>
<feature type="domain" description="Cytochrome c" evidence="13">
    <location>
        <begin position="92"/>
        <end position="184"/>
    </location>
</feature>
<dbReference type="GO" id="GO:0020037">
    <property type="term" value="F:heme binding"/>
    <property type="evidence" value="ECO:0007669"/>
    <property type="project" value="InterPro"/>
</dbReference>
<evidence type="ECO:0000256" key="10">
    <source>
        <dbReference type="ARBA" id="ARBA00031247"/>
    </source>
</evidence>
<keyword evidence="8" id="KW-0793">Thylakoid</keyword>
<keyword evidence="3" id="KW-0813">Transport</keyword>
<dbReference type="PANTHER" id="PTHR34688:SF2">
    <property type="entry name" value="CYTOCHROME C6, CHLOROPLASTIC"/>
    <property type="match status" value="1"/>
</dbReference>
<evidence type="ECO:0000256" key="2">
    <source>
        <dbReference type="ARBA" id="ARBA00009650"/>
    </source>
</evidence>
<evidence type="ECO:0000256" key="12">
    <source>
        <dbReference type="PROSITE-ProRule" id="PRU00433"/>
    </source>
</evidence>
<evidence type="ECO:0000256" key="8">
    <source>
        <dbReference type="ARBA" id="ARBA00023078"/>
    </source>
</evidence>
<proteinExistence type="inferred from homology"/>
<accession>A0A8T2RCC5</accession>
<evidence type="ECO:0000256" key="3">
    <source>
        <dbReference type="ARBA" id="ARBA00022448"/>
    </source>
</evidence>
<evidence type="ECO:0000313" key="15">
    <source>
        <dbReference type="Proteomes" id="UP000825935"/>
    </source>
</evidence>
<dbReference type="PANTHER" id="PTHR34688">
    <property type="entry name" value="CYTOCHROME C6, CHLOROPLASTIC"/>
    <property type="match status" value="1"/>
</dbReference>
<dbReference type="Gene3D" id="1.10.760.10">
    <property type="entry name" value="Cytochrome c-like domain"/>
    <property type="match status" value="1"/>
</dbReference>
<dbReference type="Pfam" id="PF13442">
    <property type="entry name" value="Cytochrome_CBB3"/>
    <property type="match status" value="1"/>
</dbReference>
<evidence type="ECO:0000256" key="11">
    <source>
        <dbReference type="ARBA" id="ARBA00033211"/>
    </source>
</evidence>
<comment type="similarity">
    <text evidence="2">Belongs to the cytochrome c family. PetJ subfamily.</text>
</comment>
<evidence type="ECO:0000256" key="1">
    <source>
        <dbReference type="ARBA" id="ARBA00002347"/>
    </source>
</evidence>
<dbReference type="GO" id="GO:0009055">
    <property type="term" value="F:electron transfer activity"/>
    <property type="evidence" value="ECO:0007669"/>
    <property type="project" value="InterPro"/>
</dbReference>
<reference evidence="14" key="1">
    <citation type="submission" date="2021-08" db="EMBL/GenBank/DDBJ databases">
        <title>WGS assembly of Ceratopteris richardii.</title>
        <authorList>
            <person name="Marchant D.B."/>
            <person name="Chen G."/>
            <person name="Jenkins J."/>
            <person name="Shu S."/>
            <person name="Leebens-Mack J."/>
            <person name="Grimwood J."/>
            <person name="Schmutz J."/>
            <person name="Soltis P."/>
            <person name="Soltis D."/>
            <person name="Chen Z.-H."/>
        </authorList>
    </citation>
    <scope>NUCLEOTIDE SEQUENCE</scope>
    <source>
        <strain evidence="14">Whitten #5841</strain>
        <tissue evidence="14">Leaf</tissue>
    </source>
</reference>
<keyword evidence="15" id="KW-1185">Reference proteome</keyword>
<evidence type="ECO:0000256" key="4">
    <source>
        <dbReference type="ARBA" id="ARBA00022617"/>
    </source>
</evidence>
<dbReference type="FunFam" id="1.10.760.10:FF:000021">
    <property type="entry name" value="Cytochrome c6, chloroplastic"/>
    <property type="match status" value="1"/>
</dbReference>
<keyword evidence="6" id="KW-0249">Electron transport</keyword>
<gene>
    <name evidence="14" type="ORF">KP509_28G056700</name>
</gene>
<dbReference type="EMBL" id="CM035433">
    <property type="protein sequence ID" value="KAH7294102.1"/>
    <property type="molecule type" value="Genomic_DNA"/>
</dbReference>
<name>A0A8T2RCC5_CERRI</name>
<dbReference type="InterPro" id="IPR036909">
    <property type="entry name" value="Cyt_c-like_dom_sf"/>
</dbReference>
<evidence type="ECO:0000256" key="5">
    <source>
        <dbReference type="ARBA" id="ARBA00022723"/>
    </source>
</evidence>
<dbReference type="OrthoDB" id="1930491at2759"/>
<keyword evidence="5 12" id="KW-0479">Metal-binding</keyword>
<evidence type="ECO:0000256" key="7">
    <source>
        <dbReference type="ARBA" id="ARBA00023004"/>
    </source>
</evidence>
<dbReference type="AlphaFoldDB" id="A0A8T2RCC5"/>
<evidence type="ECO:0000256" key="6">
    <source>
        <dbReference type="ARBA" id="ARBA00022982"/>
    </source>
</evidence>
<keyword evidence="7 12" id="KW-0408">Iron</keyword>
<evidence type="ECO:0000259" key="13">
    <source>
        <dbReference type="PROSITE" id="PS51007"/>
    </source>
</evidence>
<dbReference type="PROSITE" id="PS51007">
    <property type="entry name" value="CYTC"/>
    <property type="match status" value="1"/>
</dbReference>